<dbReference type="GO" id="GO:0061630">
    <property type="term" value="F:ubiquitin protein ligase activity"/>
    <property type="evidence" value="ECO:0007669"/>
    <property type="project" value="TreeGrafter"/>
</dbReference>
<proteinExistence type="predicted"/>
<keyword evidence="2 4" id="KW-0863">Zinc-finger</keyword>
<evidence type="ECO:0000313" key="6">
    <source>
        <dbReference type="EMBL" id="CAD9255288.1"/>
    </source>
</evidence>
<evidence type="ECO:0000256" key="4">
    <source>
        <dbReference type="PROSITE-ProRule" id="PRU00175"/>
    </source>
</evidence>
<keyword evidence="3" id="KW-0862">Zinc</keyword>
<dbReference type="InterPro" id="IPR013083">
    <property type="entry name" value="Znf_RING/FYVE/PHD"/>
</dbReference>
<sequence length="264" mass="28108">MAEPRSRRRAAPVPTHVAIRRHRMHPLLHAAVAVLTTLDPTASNGVHPLAKVAASTLCSGAVCVLSNMARGLEPTDGIAQGLLLGLLISGSSAALAAAAKPGTAEAEKKHLARIAAEAGVAPDAPEARFLFETRLQAIAALPECAVRESDQQRHATCSICLEATAAGDVIKKLPCAHKFHSKCIDAWLFHSPLCPFCRRSITTLDRWATRIVFEDRSGGAEGDEDAHFRDATEGQPLELHVHGALLSHGRRRFSSAGGDARGRR</sequence>
<accession>A0A7S1U383</accession>
<dbReference type="GO" id="GO:0006511">
    <property type="term" value="P:ubiquitin-dependent protein catabolic process"/>
    <property type="evidence" value="ECO:0007669"/>
    <property type="project" value="TreeGrafter"/>
</dbReference>
<dbReference type="GO" id="GO:0008270">
    <property type="term" value="F:zinc ion binding"/>
    <property type="evidence" value="ECO:0007669"/>
    <property type="project" value="UniProtKB-KW"/>
</dbReference>
<dbReference type="AlphaFoldDB" id="A0A7S1U383"/>
<dbReference type="PANTHER" id="PTHR45931:SF3">
    <property type="entry name" value="RING ZINC FINGER-CONTAINING PROTEIN"/>
    <property type="match status" value="1"/>
</dbReference>
<dbReference type="InterPro" id="IPR001841">
    <property type="entry name" value="Znf_RING"/>
</dbReference>
<dbReference type="EMBL" id="HBGJ01021093">
    <property type="protein sequence ID" value="CAD9255288.1"/>
    <property type="molecule type" value="Transcribed_RNA"/>
</dbReference>
<dbReference type="Gene3D" id="3.30.40.10">
    <property type="entry name" value="Zinc/RING finger domain, C3HC4 (zinc finger)"/>
    <property type="match status" value="1"/>
</dbReference>
<gene>
    <name evidence="6" type="ORF">PPAR1163_LOCUS13657</name>
</gene>
<dbReference type="PANTHER" id="PTHR45931">
    <property type="entry name" value="SI:CH211-59O9.10"/>
    <property type="match status" value="1"/>
</dbReference>
<dbReference type="InterPro" id="IPR051834">
    <property type="entry name" value="RING_finger_E3_ligase"/>
</dbReference>
<protein>
    <recommendedName>
        <fullName evidence="5">RING-type domain-containing protein</fullName>
    </recommendedName>
</protein>
<dbReference type="SUPFAM" id="SSF57850">
    <property type="entry name" value="RING/U-box"/>
    <property type="match status" value="1"/>
</dbReference>
<evidence type="ECO:0000256" key="3">
    <source>
        <dbReference type="ARBA" id="ARBA00022833"/>
    </source>
</evidence>
<dbReference type="PROSITE" id="PS50089">
    <property type="entry name" value="ZF_RING_2"/>
    <property type="match status" value="1"/>
</dbReference>
<dbReference type="GO" id="GO:0005634">
    <property type="term" value="C:nucleus"/>
    <property type="evidence" value="ECO:0007669"/>
    <property type="project" value="TreeGrafter"/>
</dbReference>
<feature type="domain" description="RING-type" evidence="5">
    <location>
        <begin position="157"/>
        <end position="198"/>
    </location>
</feature>
<dbReference type="SMART" id="SM00184">
    <property type="entry name" value="RING"/>
    <property type="match status" value="1"/>
</dbReference>
<keyword evidence="1" id="KW-0479">Metal-binding</keyword>
<dbReference type="CDD" id="cd16454">
    <property type="entry name" value="RING-H2_PA-TM-RING"/>
    <property type="match status" value="1"/>
</dbReference>
<dbReference type="Pfam" id="PF13639">
    <property type="entry name" value="zf-RING_2"/>
    <property type="match status" value="1"/>
</dbReference>
<evidence type="ECO:0000259" key="5">
    <source>
        <dbReference type="PROSITE" id="PS50089"/>
    </source>
</evidence>
<evidence type="ECO:0000256" key="1">
    <source>
        <dbReference type="ARBA" id="ARBA00022723"/>
    </source>
</evidence>
<evidence type="ECO:0000256" key="2">
    <source>
        <dbReference type="ARBA" id="ARBA00022771"/>
    </source>
</evidence>
<organism evidence="6">
    <name type="scientific">Phaeomonas parva</name>
    <dbReference type="NCBI Taxonomy" id="124430"/>
    <lineage>
        <taxon>Eukaryota</taxon>
        <taxon>Sar</taxon>
        <taxon>Stramenopiles</taxon>
        <taxon>Ochrophyta</taxon>
        <taxon>Pinguiophyceae</taxon>
        <taxon>Pinguiochrysidales</taxon>
        <taxon>Pinguiochrysidaceae</taxon>
        <taxon>Phaeomonas</taxon>
    </lineage>
</organism>
<reference evidence="6" key="1">
    <citation type="submission" date="2021-01" db="EMBL/GenBank/DDBJ databases">
        <authorList>
            <person name="Corre E."/>
            <person name="Pelletier E."/>
            <person name="Niang G."/>
            <person name="Scheremetjew M."/>
            <person name="Finn R."/>
            <person name="Kale V."/>
            <person name="Holt S."/>
            <person name="Cochrane G."/>
            <person name="Meng A."/>
            <person name="Brown T."/>
            <person name="Cohen L."/>
        </authorList>
    </citation>
    <scope>NUCLEOTIDE SEQUENCE</scope>
    <source>
        <strain evidence="6">CCMP2877</strain>
    </source>
</reference>
<name>A0A7S1U383_9STRA</name>